<dbReference type="NCBIfam" id="TIGR02246">
    <property type="entry name" value="SgcJ/EcaC family oxidoreductase"/>
    <property type="match status" value="1"/>
</dbReference>
<name>A0A964TEI9_9FLAO</name>
<dbReference type="InterPro" id="IPR032710">
    <property type="entry name" value="NTF2-like_dom_sf"/>
</dbReference>
<comment type="caution">
    <text evidence="1">The sequence shown here is derived from an EMBL/GenBank/DDBJ whole genome shotgun (WGS) entry which is preliminary data.</text>
</comment>
<gene>
    <name evidence="1" type="ORF">GTQ34_15740</name>
</gene>
<dbReference type="SUPFAM" id="SSF54427">
    <property type="entry name" value="NTF2-like"/>
    <property type="match status" value="1"/>
</dbReference>
<organism evidence="1 2">
    <name type="scientific">Flagellimonas ochracea</name>
    <dbReference type="NCBI Taxonomy" id="2696472"/>
    <lineage>
        <taxon>Bacteria</taxon>
        <taxon>Pseudomonadati</taxon>
        <taxon>Bacteroidota</taxon>
        <taxon>Flavobacteriia</taxon>
        <taxon>Flavobacteriales</taxon>
        <taxon>Flavobacteriaceae</taxon>
        <taxon>Flagellimonas</taxon>
    </lineage>
</organism>
<dbReference type="RefSeq" id="WP_166524765.1">
    <property type="nucleotide sequence ID" value="NZ_JAAABI010000008.1"/>
</dbReference>
<dbReference type="InterPro" id="IPR011944">
    <property type="entry name" value="Steroid_delta5-4_isomerase"/>
</dbReference>
<proteinExistence type="predicted"/>
<dbReference type="AlphaFoldDB" id="A0A964TEI9"/>
<sequence>MKKIVFLLCIVGSTLACSSKKTEHVKNYDSDKEKINRTIAEWDKAWETKDLELAIAHYADKTDWTNAFGDRTQSKQELEELLDFIFGLDFVMTGENDYGTNDITFLNDSIATVRSTNIRKNQEWPDGSKMEDRHINHLRVYKKIEEDWFITNHMISQAWPKRQVTDSIAN</sequence>
<accession>A0A964TEI9</accession>
<evidence type="ECO:0000313" key="2">
    <source>
        <dbReference type="Proteomes" id="UP000667650"/>
    </source>
</evidence>
<evidence type="ECO:0000313" key="1">
    <source>
        <dbReference type="EMBL" id="NAY93362.1"/>
    </source>
</evidence>
<dbReference type="EMBL" id="JAAABI010000008">
    <property type="protein sequence ID" value="NAY93362.1"/>
    <property type="molecule type" value="Genomic_DNA"/>
</dbReference>
<reference evidence="1" key="1">
    <citation type="submission" date="2020-01" db="EMBL/GenBank/DDBJ databases">
        <title>Muricauda ochracea sp. nov., isolated from a tidal flat of Garorim bay in Korea.</title>
        <authorList>
            <person name="Kim D."/>
            <person name="Yoo Y."/>
            <person name="Kim J.-J."/>
        </authorList>
    </citation>
    <scope>NUCLEOTIDE SEQUENCE</scope>
    <source>
        <strain evidence="1">JGD-17</strain>
    </source>
</reference>
<keyword evidence="2" id="KW-1185">Reference proteome</keyword>
<protein>
    <submittedName>
        <fullName evidence="1">SgcJ/EcaC family oxidoreductase</fullName>
    </submittedName>
</protein>
<dbReference type="PROSITE" id="PS51257">
    <property type="entry name" value="PROKAR_LIPOPROTEIN"/>
    <property type="match status" value="1"/>
</dbReference>
<dbReference type="Gene3D" id="3.10.450.50">
    <property type="match status" value="1"/>
</dbReference>
<dbReference type="Proteomes" id="UP000667650">
    <property type="component" value="Unassembled WGS sequence"/>
</dbReference>